<evidence type="ECO:0000313" key="1">
    <source>
        <dbReference type="EMBL" id="MEX0409253.1"/>
    </source>
</evidence>
<proteinExistence type="predicted"/>
<dbReference type="SUPFAM" id="SSF54427">
    <property type="entry name" value="NTF2-like"/>
    <property type="match status" value="1"/>
</dbReference>
<accession>A0ABV3SST1</accession>
<reference evidence="1 2" key="1">
    <citation type="submission" date="2024-05" db="EMBL/GenBank/DDBJ databases">
        <authorList>
            <person name="Jiang F."/>
        </authorList>
    </citation>
    <scope>NUCLEOTIDE SEQUENCE [LARGE SCALE GENOMIC DNA]</scope>
    <source>
        <strain evidence="1 2">LZ166</strain>
    </source>
</reference>
<name>A0ABV3SST1_9HYPH</name>
<dbReference type="Gene3D" id="3.10.450.50">
    <property type="match status" value="1"/>
</dbReference>
<dbReference type="InterPro" id="IPR032710">
    <property type="entry name" value="NTF2-like_dom_sf"/>
</dbReference>
<protein>
    <submittedName>
        <fullName evidence="1">Nuclear transport factor 2 family protein</fullName>
    </submittedName>
</protein>
<organism evidence="1 2">
    <name type="scientific">Aquibium pacificus</name>
    <dbReference type="NCBI Taxonomy" id="3153579"/>
    <lineage>
        <taxon>Bacteria</taxon>
        <taxon>Pseudomonadati</taxon>
        <taxon>Pseudomonadota</taxon>
        <taxon>Alphaproteobacteria</taxon>
        <taxon>Hyphomicrobiales</taxon>
        <taxon>Phyllobacteriaceae</taxon>
        <taxon>Aquibium</taxon>
    </lineage>
</organism>
<dbReference type="Proteomes" id="UP001556692">
    <property type="component" value="Unassembled WGS sequence"/>
</dbReference>
<keyword evidence="2" id="KW-1185">Reference proteome</keyword>
<dbReference type="RefSeq" id="WP_367957103.1">
    <property type="nucleotide sequence ID" value="NZ_JBDPGJ010000008.1"/>
</dbReference>
<comment type="caution">
    <text evidence="1">The sequence shown here is derived from an EMBL/GenBank/DDBJ whole genome shotgun (WGS) entry which is preliminary data.</text>
</comment>
<evidence type="ECO:0000313" key="2">
    <source>
        <dbReference type="Proteomes" id="UP001556692"/>
    </source>
</evidence>
<gene>
    <name evidence="1" type="ORF">ABGN05_26775</name>
</gene>
<sequence>MPTPAEAEAVIENYFEAWNACQTERIRELVANPVVRHYAGKTISMNVDEQLTRIKDRHAKSKPDFQPLIRHSDGTYVTVIWNCAYADGKKTCGSETFKVIDGRIAEVWNPLTIDEGNWA</sequence>
<dbReference type="EMBL" id="JBDPGJ010000008">
    <property type="protein sequence ID" value="MEX0409253.1"/>
    <property type="molecule type" value="Genomic_DNA"/>
</dbReference>